<evidence type="ECO:0000313" key="9">
    <source>
        <dbReference type="Proteomes" id="UP000242645"/>
    </source>
</evidence>
<evidence type="ECO:0000256" key="1">
    <source>
        <dbReference type="ARBA" id="ARBA00004496"/>
    </source>
</evidence>
<evidence type="ECO:0000256" key="4">
    <source>
        <dbReference type="ARBA" id="ARBA00022603"/>
    </source>
</evidence>
<dbReference type="Pfam" id="PF01135">
    <property type="entry name" value="PCMT"/>
    <property type="match status" value="1"/>
</dbReference>
<dbReference type="AlphaFoldDB" id="A0A1J1DT52"/>
<sequence>MQAYKYSTECGHTEPQTFRVDPKRLRRRMVSQLEAQGISDPNVLKAMAAVPRHLFIQDALEAQAYQDAPIPIGCGQSISQPYIVALMSELLEVRQGLRVLEVGTGSGYQAAVLAALGCTVFTIERLRELYLNASALLRQMPFRGIYTYLGDGTLGMPDAAPFERIIVTAGSPETPQPLLDQLEEGGILLIPVGMRPRQYLMRLRKRQGRVESETLEPVIFVDLIGDHGW</sequence>
<dbReference type="GO" id="GO:0032259">
    <property type="term" value="P:methylation"/>
    <property type="evidence" value="ECO:0007669"/>
    <property type="project" value="UniProtKB-KW"/>
</dbReference>
<evidence type="ECO:0000256" key="2">
    <source>
        <dbReference type="ARBA" id="ARBA00005369"/>
    </source>
</evidence>
<comment type="subcellular location">
    <subcellularLocation>
        <location evidence="1 7">Cytoplasm</location>
    </subcellularLocation>
</comment>
<dbReference type="GO" id="GO:0004719">
    <property type="term" value="F:protein-L-isoaspartate (D-aspartate) O-methyltransferase activity"/>
    <property type="evidence" value="ECO:0007669"/>
    <property type="project" value="UniProtKB-UniRule"/>
</dbReference>
<dbReference type="GO" id="GO:0005737">
    <property type="term" value="C:cytoplasm"/>
    <property type="evidence" value="ECO:0007669"/>
    <property type="project" value="UniProtKB-SubCell"/>
</dbReference>
<dbReference type="CDD" id="cd02440">
    <property type="entry name" value="AdoMet_MTases"/>
    <property type="match status" value="1"/>
</dbReference>
<dbReference type="InterPro" id="IPR029063">
    <property type="entry name" value="SAM-dependent_MTases_sf"/>
</dbReference>
<proteinExistence type="inferred from homology"/>
<keyword evidence="5 7" id="KW-0808">Transferase</keyword>
<dbReference type="EMBL" id="AP017368">
    <property type="protein sequence ID" value="BAV91845.1"/>
    <property type="molecule type" value="Genomic_DNA"/>
</dbReference>
<dbReference type="NCBIfam" id="TIGR00080">
    <property type="entry name" value="pimt"/>
    <property type="match status" value="1"/>
</dbReference>
<dbReference type="SUPFAM" id="SSF53335">
    <property type="entry name" value="S-adenosyl-L-methionine-dependent methyltransferases"/>
    <property type="match status" value="1"/>
</dbReference>
<dbReference type="RefSeq" id="WP_408606710.1">
    <property type="nucleotide sequence ID" value="NZ_AP017368.1"/>
</dbReference>
<name>A0A1J1DT52_9BACT</name>
<reference evidence="8 9" key="1">
    <citation type="journal article" date="2017" name="ISME J.">
        <title>Genome of 'Ca. Desulfovibrio trichonymphae', an H2-oxidizing bacterium in a tripartite symbiotic system within a protist cell in the termite gut.</title>
        <authorList>
            <person name="Kuwahara H."/>
            <person name="Yuki M."/>
            <person name="Izawa K."/>
            <person name="Ohkuma M."/>
            <person name="Hongoh Y."/>
        </authorList>
    </citation>
    <scope>NUCLEOTIDE SEQUENCE [LARGE SCALE GENOMIC DNA]</scope>
    <source>
        <strain evidence="8 9">Rs-N31</strain>
    </source>
</reference>
<dbReference type="PANTHER" id="PTHR11579:SF0">
    <property type="entry name" value="PROTEIN-L-ISOASPARTATE(D-ASPARTATE) O-METHYLTRANSFERASE"/>
    <property type="match status" value="1"/>
</dbReference>
<organism evidence="8 9">
    <name type="scientific">Candidatus Desulfovibrio trichonymphae</name>
    <dbReference type="NCBI Taxonomy" id="1725232"/>
    <lineage>
        <taxon>Bacteria</taxon>
        <taxon>Pseudomonadati</taxon>
        <taxon>Thermodesulfobacteriota</taxon>
        <taxon>Desulfovibrionia</taxon>
        <taxon>Desulfovibrionales</taxon>
        <taxon>Desulfovibrionaceae</taxon>
        <taxon>Desulfovibrio</taxon>
    </lineage>
</organism>
<dbReference type="GO" id="GO:0030091">
    <property type="term" value="P:protein repair"/>
    <property type="evidence" value="ECO:0007669"/>
    <property type="project" value="UniProtKB-UniRule"/>
</dbReference>
<dbReference type="NCBIfam" id="NF001453">
    <property type="entry name" value="PRK00312.1"/>
    <property type="match status" value="1"/>
</dbReference>
<evidence type="ECO:0000256" key="7">
    <source>
        <dbReference type="HAMAP-Rule" id="MF_00090"/>
    </source>
</evidence>
<comment type="catalytic activity">
    <reaction evidence="7">
        <text>[protein]-L-isoaspartate + S-adenosyl-L-methionine = [protein]-L-isoaspartate alpha-methyl ester + S-adenosyl-L-homocysteine</text>
        <dbReference type="Rhea" id="RHEA:12705"/>
        <dbReference type="Rhea" id="RHEA-COMP:12143"/>
        <dbReference type="Rhea" id="RHEA-COMP:12144"/>
        <dbReference type="ChEBI" id="CHEBI:57856"/>
        <dbReference type="ChEBI" id="CHEBI:59789"/>
        <dbReference type="ChEBI" id="CHEBI:90596"/>
        <dbReference type="ChEBI" id="CHEBI:90598"/>
        <dbReference type="EC" id="2.1.1.77"/>
    </reaction>
</comment>
<feature type="active site" evidence="7">
    <location>
        <position position="79"/>
    </location>
</feature>
<keyword evidence="9" id="KW-1185">Reference proteome</keyword>
<dbReference type="PANTHER" id="PTHR11579">
    <property type="entry name" value="PROTEIN-L-ISOASPARTATE O-METHYLTRANSFERASE"/>
    <property type="match status" value="1"/>
</dbReference>
<dbReference type="FunFam" id="3.40.50.150:FF:000010">
    <property type="entry name" value="Protein-L-isoaspartate O-methyltransferase"/>
    <property type="match status" value="1"/>
</dbReference>
<evidence type="ECO:0000313" key="8">
    <source>
        <dbReference type="EMBL" id="BAV91845.1"/>
    </source>
</evidence>
<comment type="function">
    <text evidence="7">Catalyzes the methyl esterification of L-isoaspartyl residues in peptides and proteins that result from spontaneous decomposition of normal L-aspartyl and L-asparaginyl residues. It plays a role in the repair and/or degradation of damaged proteins.</text>
</comment>
<gene>
    <name evidence="7 8" type="primary">pcm</name>
    <name evidence="8" type="ORF">RSDT_0333</name>
</gene>
<evidence type="ECO:0000256" key="5">
    <source>
        <dbReference type="ARBA" id="ARBA00022679"/>
    </source>
</evidence>
<dbReference type="InterPro" id="IPR000682">
    <property type="entry name" value="PCMT"/>
</dbReference>
<dbReference type="Gene3D" id="3.40.50.150">
    <property type="entry name" value="Vaccinia Virus protein VP39"/>
    <property type="match status" value="1"/>
</dbReference>
<evidence type="ECO:0000256" key="6">
    <source>
        <dbReference type="ARBA" id="ARBA00022691"/>
    </source>
</evidence>
<dbReference type="Proteomes" id="UP000242645">
    <property type="component" value="Chromosome"/>
</dbReference>
<protein>
    <recommendedName>
        <fullName evidence="7">Protein-L-isoaspartate O-methyltransferase</fullName>
        <ecNumber evidence="7">2.1.1.77</ecNumber>
    </recommendedName>
    <alternativeName>
        <fullName evidence="7">L-isoaspartyl protein carboxyl methyltransferase</fullName>
    </alternativeName>
    <alternativeName>
        <fullName evidence="7">Protein L-isoaspartyl methyltransferase</fullName>
    </alternativeName>
    <alternativeName>
        <fullName evidence="7">Protein-beta-aspartate methyltransferase</fullName>
        <shortName evidence="7">PIMT</shortName>
    </alternativeName>
</protein>
<keyword evidence="4 7" id="KW-0489">Methyltransferase</keyword>
<dbReference type="KEGG" id="dtr:RSDT_0333"/>
<dbReference type="HAMAP" id="MF_00090">
    <property type="entry name" value="PIMT"/>
    <property type="match status" value="1"/>
</dbReference>
<dbReference type="EC" id="2.1.1.77" evidence="7"/>
<evidence type="ECO:0000256" key="3">
    <source>
        <dbReference type="ARBA" id="ARBA00022490"/>
    </source>
</evidence>
<keyword evidence="3 7" id="KW-0963">Cytoplasm</keyword>
<keyword evidence="6 7" id="KW-0949">S-adenosyl-L-methionine</keyword>
<accession>A0A1J1DT52</accession>
<comment type="similarity">
    <text evidence="2 7">Belongs to the methyltransferase superfamily. L-isoaspartyl/D-aspartyl protein methyltransferase family.</text>
</comment>